<name>A0AAV3YN66_9GAST</name>
<dbReference type="InterPro" id="IPR009668">
    <property type="entry name" value="RNA_pol-assoc_fac_A49-like"/>
</dbReference>
<evidence type="ECO:0000256" key="2">
    <source>
        <dbReference type="ARBA" id="ARBA00009430"/>
    </source>
</evidence>
<keyword evidence="3" id="KW-0240">DNA-directed RNA polymerase</keyword>
<sequence>MTAVGQSLSKITRAIDPVDSFDKMPVFETDTAAPPATVVRFSNGTVHRKVAVKSYIKEQHAEGNSNRQQIVTACVDGMSYVGSNFGASNFFPTDSCNYYVGIHNKSTGKIKVVPASLIQLEPWLKKEKDIVSLNANNKTAKEKSDVLATEFGSGRSQRAVNKRLREKLDEAMVASTAKNALDSSVIEENVAATTELAMQSDAIPPYNADAKTPDEVYMLKDIVSKEVLSCIKEVSSALTCASKQDLALWREEQRYFSFILNKVETLSDVPQARVLQGQCLMYLQYLMELYLMKSHQLRLKFPLPKEWPQKVRDHLLDTFTLEIKEPGKRCYRCVPSRKKDLLLSHILVLCLKMSEFALDITPLMVDLKHAARKLITHASSLGCTSKKSKAGQRDVYTIVLKVPLTFPTLKGKMVKNKIF</sequence>
<dbReference type="AlphaFoldDB" id="A0AAV3YN66"/>
<dbReference type="GO" id="GO:0005730">
    <property type="term" value="C:nucleolus"/>
    <property type="evidence" value="ECO:0007669"/>
    <property type="project" value="UniProtKB-SubCell"/>
</dbReference>
<dbReference type="Proteomes" id="UP000735302">
    <property type="component" value="Unassembled WGS sequence"/>
</dbReference>
<evidence type="ECO:0000313" key="7">
    <source>
        <dbReference type="Proteomes" id="UP000735302"/>
    </source>
</evidence>
<protein>
    <submittedName>
        <fullName evidence="6">Zinc finger protein</fullName>
    </submittedName>
</protein>
<evidence type="ECO:0000313" key="6">
    <source>
        <dbReference type="EMBL" id="GFN83722.1"/>
    </source>
</evidence>
<evidence type="ECO:0000256" key="4">
    <source>
        <dbReference type="ARBA" id="ARBA00023163"/>
    </source>
</evidence>
<dbReference type="GO" id="GO:0006351">
    <property type="term" value="P:DNA-templated transcription"/>
    <property type="evidence" value="ECO:0007669"/>
    <property type="project" value="InterPro"/>
</dbReference>
<evidence type="ECO:0000256" key="3">
    <source>
        <dbReference type="ARBA" id="ARBA00022478"/>
    </source>
</evidence>
<accession>A0AAV3YN66</accession>
<proteinExistence type="inferred from homology"/>
<comment type="caution">
    <text evidence="6">The sequence shown here is derived from an EMBL/GenBank/DDBJ whole genome shotgun (WGS) entry which is preliminary data.</text>
</comment>
<gene>
    <name evidence="6" type="ORF">PoB_001022800</name>
</gene>
<evidence type="ECO:0000256" key="1">
    <source>
        <dbReference type="ARBA" id="ARBA00004604"/>
    </source>
</evidence>
<evidence type="ECO:0000256" key="5">
    <source>
        <dbReference type="ARBA" id="ARBA00023242"/>
    </source>
</evidence>
<reference evidence="6 7" key="1">
    <citation type="journal article" date="2021" name="Elife">
        <title>Chloroplast acquisition without the gene transfer in kleptoplastic sea slugs, Plakobranchus ocellatus.</title>
        <authorList>
            <person name="Maeda T."/>
            <person name="Takahashi S."/>
            <person name="Yoshida T."/>
            <person name="Shimamura S."/>
            <person name="Takaki Y."/>
            <person name="Nagai Y."/>
            <person name="Toyoda A."/>
            <person name="Suzuki Y."/>
            <person name="Arimoto A."/>
            <person name="Ishii H."/>
            <person name="Satoh N."/>
            <person name="Nishiyama T."/>
            <person name="Hasebe M."/>
            <person name="Maruyama T."/>
            <person name="Minagawa J."/>
            <person name="Obokata J."/>
            <person name="Shigenobu S."/>
        </authorList>
    </citation>
    <scope>NUCLEOTIDE SEQUENCE [LARGE SCALE GENOMIC DNA]</scope>
</reference>
<dbReference type="GO" id="GO:0003677">
    <property type="term" value="F:DNA binding"/>
    <property type="evidence" value="ECO:0007669"/>
    <property type="project" value="InterPro"/>
</dbReference>
<dbReference type="GO" id="GO:0000428">
    <property type="term" value="C:DNA-directed RNA polymerase complex"/>
    <property type="evidence" value="ECO:0007669"/>
    <property type="project" value="UniProtKB-KW"/>
</dbReference>
<keyword evidence="5" id="KW-0539">Nucleus</keyword>
<organism evidence="6 7">
    <name type="scientific">Plakobranchus ocellatus</name>
    <dbReference type="NCBI Taxonomy" id="259542"/>
    <lineage>
        <taxon>Eukaryota</taxon>
        <taxon>Metazoa</taxon>
        <taxon>Spiralia</taxon>
        <taxon>Lophotrochozoa</taxon>
        <taxon>Mollusca</taxon>
        <taxon>Gastropoda</taxon>
        <taxon>Heterobranchia</taxon>
        <taxon>Euthyneura</taxon>
        <taxon>Panpulmonata</taxon>
        <taxon>Sacoglossa</taxon>
        <taxon>Placobranchoidea</taxon>
        <taxon>Plakobranchidae</taxon>
        <taxon>Plakobranchus</taxon>
    </lineage>
</organism>
<dbReference type="PANTHER" id="PTHR14440">
    <property type="entry name" value="DNA-DIRECTED RNA POLYMERASE I SUBUNIT RPA49"/>
    <property type="match status" value="1"/>
</dbReference>
<dbReference type="Pfam" id="PF06870">
    <property type="entry name" value="RNA_pol_I_A49"/>
    <property type="match status" value="1"/>
</dbReference>
<keyword evidence="4" id="KW-0804">Transcription</keyword>
<dbReference type="EMBL" id="BLXT01001211">
    <property type="protein sequence ID" value="GFN83722.1"/>
    <property type="molecule type" value="Genomic_DNA"/>
</dbReference>
<comment type="similarity">
    <text evidence="2">Belongs to the eukaryotic RPA49/POLR1E RNA polymerase subunit family.</text>
</comment>
<comment type="subcellular location">
    <subcellularLocation>
        <location evidence="1">Nucleus</location>
        <location evidence="1">Nucleolus</location>
    </subcellularLocation>
</comment>
<keyword evidence="7" id="KW-1185">Reference proteome</keyword>